<gene>
    <name evidence="2" type="ORF">SteCoe_6941</name>
</gene>
<dbReference type="AlphaFoldDB" id="A0A1R2CNV5"/>
<keyword evidence="1" id="KW-0812">Transmembrane</keyword>
<evidence type="ECO:0000256" key="1">
    <source>
        <dbReference type="SAM" id="Phobius"/>
    </source>
</evidence>
<keyword evidence="1" id="KW-0472">Membrane</keyword>
<dbReference type="Proteomes" id="UP000187209">
    <property type="component" value="Unassembled WGS sequence"/>
</dbReference>
<proteinExistence type="predicted"/>
<name>A0A1R2CNV5_9CILI</name>
<keyword evidence="3" id="KW-1185">Reference proteome</keyword>
<evidence type="ECO:0000313" key="3">
    <source>
        <dbReference type="Proteomes" id="UP000187209"/>
    </source>
</evidence>
<feature type="transmembrane region" description="Helical" evidence="1">
    <location>
        <begin position="77"/>
        <end position="95"/>
    </location>
</feature>
<dbReference type="OrthoDB" id="319076at2759"/>
<reference evidence="2 3" key="1">
    <citation type="submission" date="2016-11" db="EMBL/GenBank/DDBJ databases">
        <title>The macronuclear genome of Stentor coeruleus: a giant cell with tiny introns.</title>
        <authorList>
            <person name="Slabodnick M."/>
            <person name="Ruby J.G."/>
            <person name="Reiff S.B."/>
            <person name="Swart E.C."/>
            <person name="Gosai S."/>
            <person name="Prabakaran S."/>
            <person name="Witkowska E."/>
            <person name="Larue G.E."/>
            <person name="Fisher S."/>
            <person name="Freeman R.M."/>
            <person name="Gunawardena J."/>
            <person name="Chu W."/>
            <person name="Stover N.A."/>
            <person name="Gregory B.D."/>
            <person name="Nowacki M."/>
            <person name="Derisi J."/>
            <person name="Roy S.W."/>
            <person name="Marshall W.F."/>
            <person name="Sood P."/>
        </authorList>
    </citation>
    <scope>NUCLEOTIDE SEQUENCE [LARGE SCALE GENOMIC DNA]</scope>
    <source>
        <strain evidence="2">WM001</strain>
    </source>
</reference>
<organism evidence="2 3">
    <name type="scientific">Stentor coeruleus</name>
    <dbReference type="NCBI Taxonomy" id="5963"/>
    <lineage>
        <taxon>Eukaryota</taxon>
        <taxon>Sar</taxon>
        <taxon>Alveolata</taxon>
        <taxon>Ciliophora</taxon>
        <taxon>Postciliodesmatophora</taxon>
        <taxon>Heterotrichea</taxon>
        <taxon>Heterotrichida</taxon>
        <taxon>Stentoridae</taxon>
        <taxon>Stentor</taxon>
    </lineage>
</organism>
<evidence type="ECO:0000313" key="2">
    <source>
        <dbReference type="EMBL" id="OMJ90661.1"/>
    </source>
</evidence>
<protein>
    <submittedName>
        <fullName evidence="2">Uncharacterized protein</fullName>
    </submittedName>
</protein>
<dbReference type="EMBL" id="MPUH01000098">
    <property type="protein sequence ID" value="OMJ90661.1"/>
    <property type="molecule type" value="Genomic_DNA"/>
</dbReference>
<comment type="caution">
    <text evidence="2">The sequence shown here is derived from an EMBL/GenBank/DDBJ whole genome shotgun (WGS) entry which is preliminary data.</text>
</comment>
<accession>A0A1R2CNV5</accession>
<keyword evidence="1" id="KW-1133">Transmembrane helix</keyword>
<sequence length="155" mass="18607">MFRMMRLNITKGIPSRLKLNQKPEKSYDFIRYPYGNSPIKIVGEWKIDHSYDFGPEQLDYEDHSMTMLHQRPTHWRSSWLFLLAMSSWCFFYFTWVEMPFPGILWGQSTMNVQMNGIKYLNNNEGYHNWDKLLAEYKKSIASDDEDLEEVEAEED</sequence>